<feature type="region of interest" description="Disordered" evidence="7">
    <location>
        <begin position="238"/>
        <end position="283"/>
    </location>
</feature>
<comment type="subcellular location">
    <subcellularLocation>
        <location evidence="1">Nucleus</location>
    </subcellularLocation>
</comment>
<evidence type="ECO:0000256" key="5">
    <source>
        <dbReference type="ARBA" id="ARBA00023242"/>
    </source>
</evidence>
<dbReference type="Proteomes" id="UP000606786">
    <property type="component" value="Unassembled WGS sequence"/>
</dbReference>
<dbReference type="PROSITE" id="PS50118">
    <property type="entry name" value="HMG_BOX_2"/>
    <property type="match status" value="1"/>
</dbReference>
<dbReference type="CDD" id="cd22031">
    <property type="entry name" value="HMG-box_SoxE"/>
    <property type="match status" value="1"/>
</dbReference>
<keyword evidence="10" id="KW-1185">Reference proteome</keyword>
<dbReference type="GO" id="GO:0000981">
    <property type="term" value="F:DNA-binding transcription factor activity, RNA polymerase II-specific"/>
    <property type="evidence" value="ECO:0007669"/>
    <property type="project" value="TreeGrafter"/>
</dbReference>
<name>A0A811U8X1_CERCA</name>
<reference evidence="9" key="1">
    <citation type="submission" date="2020-11" db="EMBL/GenBank/DDBJ databases">
        <authorList>
            <person name="Whitehead M."/>
        </authorList>
    </citation>
    <scope>NUCLEOTIDE SEQUENCE</scope>
    <source>
        <strain evidence="9">EGII</strain>
    </source>
</reference>
<dbReference type="PANTHER" id="PTHR45803:SF5">
    <property type="entry name" value="SOX100B"/>
    <property type="match status" value="1"/>
</dbReference>
<evidence type="ECO:0000313" key="9">
    <source>
        <dbReference type="EMBL" id="CAD6994576.1"/>
    </source>
</evidence>
<dbReference type="PANTHER" id="PTHR45803">
    <property type="entry name" value="SOX100B"/>
    <property type="match status" value="1"/>
</dbReference>
<evidence type="ECO:0000256" key="3">
    <source>
        <dbReference type="ARBA" id="ARBA00023125"/>
    </source>
</evidence>
<feature type="compositionally biased region" description="Low complexity" evidence="7">
    <location>
        <begin position="633"/>
        <end position="656"/>
    </location>
</feature>
<dbReference type="InterPro" id="IPR036910">
    <property type="entry name" value="HMG_box_dom_sf"/>
</dbReference>
<proteinExistence type="predicted"/>
<organism evidence="9 10">
    <name type="scientific">Ceratitis capitata</name>
    <name type="common">Mediterranean fruit fly</name>
    <name type="synonym">Tephritis capitata</name>
    <dbReference type="NCBI Taxonomy" id="7213"/>
    <lineage>
        <taxon>Eukaryota</taxon>
        <taxon>Metazoa</taxon>
        <taxon>Ecdysozoa</taxon>
        <taxon>Arthropoda</taxon>
        <taxon>Hexapoda</taxon>
        <taxon>Insecta</taxon>
        <taxon>Pterygota</taxon>
        <taxon>Neoptera</taxon>
        <taxon>Endopterygota</taxon>
        <taxon>Diptera</taxon>
        <taxon>Brachycera</taxon>
        <taxon>Muscomorpha</taxon>
        <taxon>Tephritoidea</taxon>
        <taxon>Tephritidae</taxon>
        <taxon>Ceratitis</taxon>
        <taxon>Ceratitis</taxon>
    </lineage>
</organism>
<evidence type="ECO:0000256" key="2">
    <source>
        <dbReference type="ARBA" id="ARBA00023015"/>
    </source>
</evidence>
<dbReference type="Pfam" id="PF00505">
    <property type="entry name" value="HMG_box"/>
    <property type="match status" value="1"/>
</dbReference>
<feature type="region of interest" description="Disordered" evidence="7">
    <location>
        <begin position="617"/>
        <end position="656"/>
    </location>
</feature>
<dbReference type="GO" id="GO:0000978">
    <property type="term" value="F:RNA polymerase II cis-regulatory region sequence-specific DNA binding"/>
    <property type="evidence" value="ECO:0007669"/>
    <property type="project" value="TreeGrafter"/>
</dbReference>
<evidence type="ECO:0000256" key="6">
    <source>
        <dbReference type="PROSITE-ProRule" id="PRU00267"/>
    </source>
</evidence>
<dbReference type="AlphaFoldDB" id="A0A811U8X1"/>
<keyword evidence="4" id="KW-0804">Transcription</keyword>
<comment type="caution">
    <text evidence="9">The sequence shown here is derived from an EMBL/GenBank/DDBJ whole genome shotgun (WGS) entry which is preliminary data.</text>
</comment>
<keyword evidence="5 6" id="KW-0539">Nucleus</keyword>
<evidence type="ECO:0000256" key="4">
    <source>
        <dbReference type="ARBA" id="ARBA00023163"/>
    </source>
</evidence>
<feature type="non-terminal residue" evidence="9">
    <location>
        <position position="1"/>
    </location>
</feature>
<dbReference type="InterPro" id="IPR050917">
    <property type="entry name" value="SOX_TF"/>
</dbReference>
<protein>
    <submittedName>
        <fullName evidence="9">(Mediterranean fruit fly) hypothetical protein</fullName>
    </submittedName>
</protein>
<evidence type="ECO:0000259" key="8">
    <source>
        <dbReference type="PROSITE" id="PS50118"/>
    </source>
</evidence>
<dbReference type="Gene3D" id="1.10.30.10">
    <property type="entry name" value="High mobility group box domain"/>
    <property type="match status" value="1"/>
</dbReference>
<keyword evidence="2" id="KW-0805">Transcription regulation</keyword>
<feature type="compositionally biased region" description="Low complexity" evidence="7">
    <location>
        <begin position="238"/>
        <end position="247"/>
    </location>
</feature>
<evidence type="ECO:0000256" key="7">
    <source>
        <dbReference type="SAM" id="MobiDB-lite"/>
    </source>
</evidence>
<feature type="DNA-binding region" description="HMG box" evidence="6">
    <location>
        <begin position="10"/>
        <end position="78"/>
    </location>
</feature>
<dbReference type="SUPFAM" id="SSF47095">
    <property type="entry name" value="HMG-box"/>
    <property type="match status" value="1"/>
</dbReference>
<feature type="domain" description="HMG box" evidence="8">
    <location>
        <begin position="10"/>
        <end position="78"/>
    </location>
</feature>
<dbReference type="SMART" id="SM00398">
    <property type="entry name" value="HMG"/>
    <property type="match status" value="1"/>
</dbReference>
<feature type="compositionally biased region" description="Low complexity" evidence="7">
    <location>
        <begin position="681"/>
        <end position="711"/>
    </location>
</feature>
<evidence type="ECO:0000313" key="10">
    <source>
        <dbReference type="Proteomes" id="UP000606786"/>
    </source>
</evidence>
<gene>
    <name evidence="9" type="ORF">CCAP1982_LOCUS3314</name>
</gene>
<feature type="region of interest" description="Disordered" evidence="7">
    <location>
        <begin position="681"/>
        <end position="735"/>
    </location>
</feature>
<dbReference type="GO" id="GO:0005634">
    <property type="term" value="C:nucleus"/>
    <property type="evidence" value="ECO:0007669"/>
    <property type="project" value="UniProtKB-SubCell"/>
</dbReference>
<keyword evidence="3 6" id="KW-0238">DNA-binding</keyword>
<dbReference type="EMBL" id="CAJHJT010000001">
    <property type="protein sequence ID" value="CAD6994576.1"/>
    <property type="molecule type" value="Genomic_DNA"/>
</dbReference>
<feature type="compositionally biased region" description="Low complexity" evidence="7">
    <location>
        <begin position="261"/>
        <end position="275"/>
    </location>
</feature>
<dbReference type="InterPro" id="IPR009071">
    <property type="entry name" value="HMG_box_dom"/>
</dbReference>
<dbReference type="OrthoDB" id="6247875at2759"/>
<sequence length="735" mass="78063">VPSDRKKDHIKRPMNAFMVWAQAARRVMSKQYPHLQNSELSKSLGKLWKNLKESDKKPFMEFAEKLRLTHKQEHPDYKYQPRRKKARALTVSGIQCDEVLSASGANPPSSTAKMSNASVSSSQLSTDCISGTIPTTKACNGGRKGVSAAATTNRINGRIVKQSYNSSGNSSKLDAISGYNTNGSFHNANNIGTITCAADMLNSEAFINSLNSACTASLQNAANGGLMPELAGLDFVGQQQHQQQQAQPRYDYARPMDSPCSTASSMQSTSASTSADGQPLTPPATPYTLNGVGGGLLAVSLNGKRTPTQLQAPPQAQHLLRPLAESAPADGADGIGYGILTDGVRDYISLDDGNYSGGLLDFPRPTSELLAVNELTSPNYPNTTSSGLNAARIFNLDATAIESYGNYTPQQYLSYNCGASSTTDICNAPHTIGVLNYLESTTASTSAPAFTGNSNKTLAACAMRKFAPTQHNYLPSTSLSSSEIDPKEIDQYLMDQVMVPLPQTAASQVPQHAASVVSTSSSSSSTIEAAASRVLCSTITKAPPATTTMSSNSSSNSCITSLVGAKGESGTVGSCNSGSNSGKSSAGVGSFQLLYKSQQQNEILELQPLNRTSSTTITTSVVTPPPIATNGISSKYSMNTSSNSNNNSNNHNNNNSESNAGNCFYSTSAIDMDATSLSLGSGYQQQSYGQQQQQQQQQHTTTQSSSRNQAQHTEHQSHHQQHQQQQHIWGSYVSP</sequence>
<evidence type="ECO:0000256" key="1">
    <source>
        <dbReference type="ARBA" id="ARBA00004123"/>
    </source>
</evidence>
<accession>A0A811U8X1</accession>
<dbReference type="FunFam" id="1.10.30.10:FF:000051">
    <property type="entry name" value="Transcription factor Sox-10"/>
    <property type="match status" value="1"/>
</dbReference>